<dbReference type="OrthoDB" id="768353at2759"/>
<proteinExistence type="predicted"/>
<accession>A0A484KNY7</accession>
<evidence type="ECO:0000256" key="1">
    <source>
        <dbReference type="SAM" id="Phobius"/>
    </source>
</evidence>
<dbReference type="Proteomes" id="UP000595140">
    <property type="component" value="Unassembled WGS sequence"/>
</dbReference>
<reference evidence="2 3" key="1">
    <citation type="submission" date="2018-04" db="EMBL/GenBank/DDBJ databases">
        <authorList>
            <person name="Vogel A."/>
        </authorList>
    </citation>
    <scope>NUCLEOTIDE SEQUENCE [LARGE SCALE GENOMIC DNA]</scope>
</reference>
<sequence length="105" mass="11715">MRGKIEAAKYNYSLGKSWVALFSALGFSDPWFLLFSAIVFSGHNPSPTTHSELLHGNVANHIGAAWAKWLASVVLCDKKISARMKGKFYQYRSIVRPAIMHDAKC</sequence>
<evidence type="ECO:0000313" key="2">
    <source>
        <dbReference type="EMBL" id="VFQ67443.1"/>
    </source>
</evidence>
<organism evidence="2 3">
    <name type="scientific">Cuscuta campestris</name>
    <dbReference type="NCBI Taxonomy" id="132261"/>
    <lineage>
        <taxon>Eukaryota</taxon>
        <taxon>Viridiplantae</taxon>
        <taxon>Streptophyta</taxon>
        <taxon>Embryophyta</taxon>
        <taxon>Tracheophyta</taxon>
        <taxon>Spermatophyta</taxon>
        <taxon>Magnoliopsida</taxon>
        <taxon>eudicotyledons</taxon>
        <taxon>Gunneridae</taxon>
        <taxon>Pentapetalae</taxon>
        <taxon>asterids</taxon>
        <taxon>lamiids</taxon>
        <taxon>Solanales</taxon>
        <taxon>Convolvulaceae</taxon>
        <taxon>Cuscuteae</taxon>
        <taxon>Cuscuta</taxon>
        <taxon>Cuscuta subgen. Grammica</taxon>
        <taxon>Cuscuta sect. Cleistogrammica</taxon>
    </lineage>
</organism>
<dbReference type="EMBL" id="OOIL02000613">
    <property type="protein sequence ID" value="VFQ67443.1"/>
    <property type="molecule type" value="Genomic_DNA"/>
</dbReference>
<evidence type="ECO:0000313" key="3">
    <source>
        <dbReference type="Proteomes" id="UP000595140"/>
    </source>
</evidence>
<gene>
    <name evidence="2" type="ORF">CCAM_LOCUS9219</name>
</gene>
<feature type="transmembrane region" description="Helical" evidence="1">
    <location>
        <begin position="58"/>
        <end position="76"/>
    </location>
</feature>
<dbReference type="AlphaFoldDB" id="A0A484KNY7"/>
<keyword evidence="3" id="KW-1185">Reference proteome</keyword>
<name>A0A484KNY7_9ASTE</name>
<keyword evidence="1" id="KW-0472">Membrane</keyword>
<keyword evidence="1" id="KW-1133">Transmembrane helix</keyword>
<keyword evidence="1" id="KW-0812">Transmembrane</keyword>
<protein>
    <submittedName>
        <fullName evidence="2">Uncharacterized protein</fullName>
    </submittedName>
</protein>
<feature type="transmembrane region" description="Helical" evidence="1">
    <location>
        <begin position="18"/>
        <end position="38"/>
    </location>
</feature>